<accession>A0A232M280</accession>
<dbReference type="OrthoDB" id="428577at2759"/>
<dbReference type="Proteomes" id="UP000243515">
    <property type="component" value="Unassembled WGS sequence"/>
</dbReference>
<dbReference type="EMBL" id="NPHW01002900">
    <property type="protein sequence ID" value="OXV10525.1"/>
    <property type="molecule type" value="Genomic_DNA"/>
</dbReference>
<name>A0A232M280_9EURO</name>
<evidence type="ECO:0000313" key="1">
    <source>
        <dbReference type="EMBL" id="OXV10525.1"/>
    </source>
</evidence>
<dbReference type="AlphaFoldDB" id="A0A232M280"/>
<gene>
    <name evidence="1" type="ORF">Egran_01714</name>
</gene>
<comment type="caution">
    <text evidence="1">The sequence shown here is derived from an EMBL/GenBank/DDBJ whole genome shotgun (WGS) entry which is preliminary data.</text>
</comment>
<organism evidence="1 2">
    <name type="scientific">Elaphomyces granulatus</name>
    <dbReference type="NCBI Taxonomy" id="519963"/>
    <lineage>
        <taxon>Eukaryota</taxon>
        <taxon>Fungi</taxon>
        <taxon>Dikarya</taxon>
        <taxon>Ascomycota</taxon>
        <taxon>Pezizomycotina</taxon>
        <taxon>Eurotiomycetes</taxon>
        <taxon>Eurotiomycetidae</taxon>
        <taxon>Eurotiales</taxon>
        <taxon>Elaphomycetaceae</taxon>
        <taxon>Elaphomyces</taxon>
    </lineage>
</organism>
<reference evidence="1 2" key="1">
    <citation type="journal article" date="2015" name="Environ. Microbiol.">
        <title>Metagenome sequence of Elaphomyces granulatus from sporocarp tissue reveals Ascomycota ectomycorrhizal fingerprints of genome expansion and a Proteobacteria-rich microbiome.</title>
        <authorList>
            <person name="Quandt C.A."/>
            <person name="Kohler A."/>
            <person name="Hesse C.N."/>
            <person name="Sharpton T.J."/>
            <person name="Martin F."/>
            <person name="Spatafora J.W."/>
        </authorList>
    </citation>
    <scope>NUCLEOTIDE SEQUENCE [LARGE SCALE GENOMIC DNA]</scope>
    <source>
        <strain evidence="1 2">OSC145934</strain>
    </source>
</reference>
<protein>
    <submittedName>
        <fullName evidence="1">Uncharacterized protein</fullName>
    </submittedName>
</protein>
<proteinExistence type="predicted"/>
<keyword evidence="2" id="KW-1185">Reference proteome</keyword>
<evidence type="ECO:0000313" key="2">
    <source>
        <dbReference type="Proteomes" id="UP000243515"/>
    </source>
</evidence>
<sequence length="851" mass="95676">MYSASIVGFPEIGFSFYVLPNPTNTQSGGSLTRGNRRRLLQRSLSPQLKSPDPAKVYKEMNRSPNENRLSPAIPTSESVLQLAVGSHEEGLRLTQELLAQNTNIEVTSHVVKHASENTACGGNVMRLLLNSHITTITNRAATLIALSFRREVVQQLLWRKNLSKDVVDLIESRLQWESSHGRQDRTTETLGAMTAVDPMHLIDPVSYFSFLDDLELKVATRCNVKVHELQQESSIRLDIGDYTLKDCRSDIDGIMKAVLLLEGEVHFDLRFNIIVQDWGRCQGDLVARVIPVSFLSLLKLEEMVGDEMESTLQIENNVEELIKELIKELQALDIVDTDGIGIVPHCNEAWGLTTFLEYFRLLCSVYKLGLISYSGSHSCPFDKTVFGQNGTTTFKYGETYTLRQKRLRCLDKFIDGPIWIFEKENFLDDGYSLSLTIQEFAQLWGPVWAVPCASDPNKISLVHTEGGVIQGFGWTDRQEVYCHWTSTTNRSDSIPFSSTFPLLLGAHFHMNTNCQKDIVHVQNELACSFLFPGVSKDYYESDTFSIQAVGGYMITAGASMSVKRRPGTRLKSRIVEYCRNPNVDLIPILRLRVGLEVSVCTGNAQRISLWEALRLANVFFGSTSSTQSRIPEVATCSHQIGDILCVQECWVRSDGPKPITNIDARAYILTAISNLQFTGLDKDNALYLWWPFTQEPNILPIKETSTGEHNWVHMLKDSRDSATFAVMSPRCVEYEYVNMDNKSKLHPTACHLRNASYTMEHSADTTSSDSGQTIGVMSTHVNKDKSTVGVGSQVDIDGIGTLEVMNEEQPPLTLFRKKKKTDLFRRDKRQKYRELISAEKAVGSTMNVIVM</sequence>